<dbReference type="PROSITE" id="PS51891">
    <property type="entry name" value="CENP_V_GFA"/>
    <property type="match status" value="1"/>
</dbReference>
<evidence type="ECO:0000313" key="15">
    <source>
        <dbReference type="Proteomes" id="UP001280581"/>
    </source>
</evidence>
<keyword evidence="4" id="KW-0119">Carbohydrate metabolism</keyword>
<evidence type="ECO:0000256" key="10">
    <source>
        <dbReference type="ARBA" id="ARBA00023157"/>
    </source>
</evidence>
<dbReference type="GO" id="GO:0016846">
    <property type="term" value="F:carbon-sulfur lyase activity"/>
    <property type="evidence" value="ECO:0007669"/>
    <property type="project" value="InterPro"/>
</dbReference>
<dbReference type="AlphaFoldDB" id="A0AAN6LNP4"/>
<keyword evidence="3" id="KW-0719">Serine esterase</keyword>
<dbReference type="Gene3D" id="2.170.150.70">
    <property type="match status" value="1"/>
</dbReference>
<dbReference type="EMBL" id="WVTA01000016">
    <property type="protein sequence ID" value="KAK3201588.1"/>
    <property type="molecule type" value="Genomic_DNA"/>
</dbReference>
<accession>A0AAN6LNP4</accession>
<proteinExistence type="inferred from homology"/>
<evidence type="ECO:0000256" key="5">
    <source>
        <dbReference type="ARBA" id="ARBA00022723"/>
    </source>
</evidence>
<comment type="similarity">
    <text evidence="2 12">Belongs to the tannase family.</text>
</comment>
<keyword evidence="4" id="KW-0858">Xylan degradation</keyword>
<evidence type="ECO:0000256" key="2">
    <source>
        <dbReference type="ARBA" id="ARBA00006249"/>
    </source>
</evidence>
<dbReference type="EC" id="3.1.1.-" evidence="12"/>
<keyword evidence="9" id="KW-0106">Calcium</keyword>
<keyword evidence="5" id="KW-0479">Metal-binding</keyword>
<dbReference type="SUPFAM" id="SSF53474">
    <property type="entry name" value="alpha/beta-Hydrolases"/>
    <property type="match status" value="1"/>
</dbReference>
<comment type="similarity">
    <text evidence="1">Belongs to the Gfa family.</text>
</comment>
<dbReference type="GO" id="GO:0046872">
    <property type="term" value="F:metal ion binding"/>
    <property type="evidence" value="ECO:0007669"/>
    <property type="project" value="UniProtKB-KW"/>
</dbReference>
<dbReference type="PANTHER" id="PTHR33938:SF15">
    <property type="entry name" value="FERULOYL ESTERASE B-RELATED"/>
    <property type="match status" value="1"/>
</dbReference>
<dbReference type="Pfam" id="PF07519">
    <property type="entry name" value="Tannase"/>
    <property type="match status" value="1"/>
</dbReference>
<evidence type="ECO:0000256" key="11">
    <source>
        <dbReference type="ARBA" id="ARBA00034075"/>
    </source>
</evidence>
<comment type="caution">
    <text evidence="14">The sequence shown here is derived from an EMBL/GenBank/DDBJ whole genome shotgun (WGS) entry which is preliminary data.</text>
</comment>
<keyword evidence="15" id="KW-1185">Reference proteome</keyword>
<dbReference type="InterPro" id="IPR006913">
    <property type="entry name" value="CENP-V/GFA"/>
</dbReference>
<evidence type="ECO:0000256" key="6">
    <source>
        <dbReference type="ARBA" id="ARBA00022729"/>
    </source>
</evidence>
<name>A0AAN6LNP4_9PLEO</name>
<dbReference type="InterPro" id="IPR011057">
    <property type="entry name" value="Mss4-like_sf"/>
</dbReference>
<evidence type="ECO:0000256" key="1">
    <source>
        <dbReference type="ARBA" id="ARBA00005495"/>
    </source>
</evidence>
<dbReference type="GO" id="GO:0045493">
    <property type="term" value="P:xylan catabolic process"/>
    <property type="evidence" value="ECO:0007669"/>
    <property type="project" value="UniProtKB-KW"/>
</dbReference>
<dbReference type="InterPro" id="IPR029058">
    <property type="entry name" value="AB_hydrolase_fold"/>
</dbReference>
<dbReference type="InterPro" id="IPR011118">
    <property type="entry name" value="Tannase/feruloyl_esterase"/>
</dbReference>
<dbReference type="SUPFAM" id="SSF51316">
    <property type="entry name" value="Mss4-like"/>
    <property type="match status" value="1"/>
</dbReference>
<evidence type="ECO:0000256" key="8">
    <source>
        <dbReference type="ARBA" id="ARBA00022833"/>
    </source>
</evidence>
<evidence type="ECO:0000259" key="13">
    <source>
        <dbReference type="PROSITE" id="PS51891"/>
    </source>
</evidence>
<keyword evidence="10" id="KW-1015">Disulfide bond</keyword>
<keyword evidence="8" id="KW-0862">Zinc</keyword>
<protein>
    <recommendedName>
        <fullName evidence="12">Carboxylic ester hydrolase</fullName>
        <ecNumber evidence="12">3.1.1.-</ecNumber>
    </recommendedName>
</protein>
<evidence type="ECO:0000256" key="7">
    <source>
        <dbReference type="ARBA" id="ARBA00022801"/>
    </source>
</evidence>
<keyword evidence="4" id="KW-0624">Polysaccharide degradation</keyword>
<dbReference type="PANTHER" id="PTHR33938">
    <property type="entry name" value="FERULOYL ESTERASE B-RELATED"/>
    <property type="match status" value="1"/>
</dbReference>
<feature type="signal peptide" evidence="12">
    <location>
        <begin position="1"/>
        <end position="23"/>
    </location>
</feature>
<organism evidence="14 15">
    <name type="scientific">Pseudopithomyces chartarum</name>
    <dbReference type="NCBI Taxonomy" id="1892770"/>
    <lineage>
        <taxon>Eukaryota</taxon>
        <taxon>Fungi</taxon>
        <taxon>Dikarya</taxon>
        <taxon>Ascomycota</taxon>
        <taxon>Pezizomycotina</taxon>
        <taxon>Dothideomycetes</taxon>
        <taxon>Pleosporomycetidae</taxon>
        <taxon>Pleosporales</taxon>
        <taxon>Massarineae</taxon>
        <taxon>Didymosphaeriaceae</taxon>
        <taxon>Pseudopithomyces</taxon>
    </lineage>
</organism>
<feature type="domain" description="CENP-V/GFA" evidence="13">
    <location>
        <begin position="539"/>
        <end position="680"/>
    </location>
</feature>
<dbReference type="GO" id="GO:0030600">
    <property type="term" value="F:feruloyl esterase activity"/>
    <property type="evidence" value="ECO:0007669"/>
    <property type="project" value="UniProtKB-EC"/>
</dbReference>
<evidence type="ECO:0000256" key="9">
    <source>
        <dbReference type="ARBA" id="ARBA00022837"/>
    </source>
</evidence>
<reference evidence="14 15" key="1">
    <citation type="submission" date="2021-02" db="EMBL/GenBank/DDBJ databases">
        <title>Genome assembly of Pseudopithomyces chartarum.</title>
        <authorList>
            <person name="Jauregui R."/>
            <person name="Singh J."/>
            <person name="Voisey C."/>
        </authorList>
    </citation>
    <scope>NUCLEOTIDE SEQUENCE [LARGE SCALE GENOMIC DNA]</scope>
    <source>
        <strain evidence="14 15">AGR01</strain>
    </source>
</reference>
<gene>
    <name evidence="14" type="ORF">GRF29_185g1470026</name>
</gene>
<comment type="catalytic activity">
    <reaction evidence="11">
        <text>feruloyl-polysaccharide + H2O = ferulate + polysaccharide.</text>
        <dbReference type="EC" id="3.1.1.73"/>
    </reaction>
</comment>
<evidence type="ECO:0000256" key="12">
    <source>
        <dbReference type="RuleBase" id="RU361238"/>
    </source>
</evidence>
<evidence type="ECO:0000256" key="3">
    <source>
        <dbReference type="ARBA" id="ARBA00022487"/>
    </source>
</evidence>
<keyword evidence="6 12" id="KW-0732">Signal</keyword>
<sequence length="730" mass="79014">MGVLCGTSLIAFVTSALFTAASSTPTSCSALAESTCLSAFNASVMNTTHYATGTYNISGTVNLASFCEVHASVKYGNNDTLVFAIWLPDAKYSSRFMATGNGGQAGVIEYGELMTNLNLGLGFAVAGSNAGHWAADNMAGSSPGSGAPGVYQEYLHDEDQMKAWFHNGIAIFTPVAKALIKEFYGQEADYSYYRGCSSGGNQGYSLAEFHPDLFDGVIAGGPANWFSHMLLSFLWNNQKTNADATPIPDSVLDFVQAKVLDKCDTIDGVEDRLIENPLACSFDISTLACTAKSQAENSTCLTPAQLKAFELVYQGPIRSDAPNASIYAGLSLGSEAGWSLPQVSGIFANGFSIPMLQNNVFQNLSYDPTTFNWGSDVDLVDELLSPLIDAISPDLSTFRKLGKKMIVYAGWADPNIAPEGTLQHVEAVTRRTIGPETTIAENDFLKLVMVPGGGHCGGNVAKYPYIPGQYGVSAAIVEWVESGKAPVEGIKSWGPPNGENRTRKLLKLEGPTSCCRRTFFLYAPVAIPTVYLVMSTKVYNGSCHCGDIKYQVRLTLPPNDKIGPDVPREGTRIYKCNCSTCHKAGMFHSRPSDLANDFILTSPTDVSEIGEYRCFSQKIGWYFCKRCGVRTFGMGGEWVASEIDVGKWAGSESGDGKMQRVFKTEPVKNGAVGFGGSPLHYVTVNGTTLDDIDLIDVHNKGWIYYIENKERKGKENPGMRFREPWKGGMY</sequence>
<evidence type="ECO:0000256" key="4">
    <source>
        <dbReference type="ARBA" id="ARBA00022651"/>
    </source>
</evidence>
<feature type="chain" id="PRO_5042661759" description="Carboxylic ester hydrolase" evidence="12">
    <location>
        <begin position="24"/>
        <end position="730"/>
    </location>
</feature>
<dbReference type="Proteomes" id="UP001280581">
    <property type="component" value="Unassembled WGS sequence"/>
</dbReference>
<evidence type="ECO:0000313" key="14">
    <source>
        <dbReference type="EMBL" id="KAK3201588.1"/>
    </source>
</evidence>
<keyword evidence="7 12" id="KW-0378">Hydrolase</keyword>